<dbReference type="InterPro" id="IPR011992">
    <property type="entry name" value="EF-hand-dom_pair"/>
</dbReference>
<dbReference type="PROSITE" id="PS51318">
    <property type="entry name" value="TAT"/>
    <property type="match status" value="1"/>
</dbReference>
<dbReference type="AlphaFoldDB" id="A0A2W5N0T9"/>
<name>A0A2W5N0T9_RHOSU</name>
<reference evidence="3 4" key="1">
    <citation type="submission" date="2017-08" db="EMBL/GenBank/DDBJ databases">
        <title>Infants hospitalized years apart are colonized by the same room-sourced microbial strains.</title>
        <authorList>
            <person name="Brooks B."/>
            <person name="Olm M.R."/>
            <person name="Firek B.A."/>
            <person name="Baker R."/>
            <person name="Thomas B.C."/>
            <person name="Morowitz M.J."/>
            <person name="Banfield J.F."/>
        </authorList>
    </citation>
    <scope>NUCLEOTIDE SEQUENCE [LARGE SCALE GENOMIC DNA]</scope>
    <source>
        <strain evidence="3">S2_005_002_R2_34</strain>
    </source>
</reference>
<dbReference type="InterPro" id="IPR018247">
    <property type="entry name" value="EF_Hand_1_Ca_BS"/>
</dbReference>
<evidence type="ECO:0000313" key="3">
    <source>
        <dbReference type="EMBL" id="PZQ47121.1"/>
    </source>
</evidence>
<evidence type="ECO:0000256" key="1">
    <source>
        <dbReference type="SAM" id="SignalP"/>
    </source>
</evidence>
<gene>
    <name evidence="3" type="ORF">DI556_18050</name>
</gene>
<dbReference type="Gene3D" id="1.10.238.10">
    <property type="entry name" value="EF-hand"/>
    <property type="match status" value="1"/>
</dbReference>
<dbReference type="InterPro" id="IPR006311">
    <property type="entry name" value="TAT_signal"/>
</dbReference>
<comment type="caution">
    <text evidence="3">The sequence shown here is derived from an EMBL/GenBank/DDBJ whole genome shotgun (WGS) entry which is preliminary data.</text>
</comment>
<dbReference type="SUPFAM" id="SSF47473">
    <property type="entry name" value="EF-hand"/>
    <property type="match status" value="1"/>
</dbReference>
<sequence length="90" mass="9988">MSDHRRNALARATLTLALILASAGMAGAVAFARADTDQDGLVSYEQALIVMPKLKEVSFNRFDTNHDGFIDRGEWSGLDAFYRFTYTGRN</sequence>
<accession>A0A2W5N0T9</accession>
<dbReference type="EMBL" id="QFPW01000018">
    <property type="protein sequence ID" value="PZQ47121.1"/>
    <property type="molecule type" value="Genomic_DNA"/>
</dbReference>
<keyword evidence="1" id="KW-0732">Signal</keyword>
<dbReference type="Proteomes" id="UP000249185">
    <property type="component" value="Unassembled WGS sequence"/>
</dbReference>
<protein>
    <recommendedName>
        <fullName evidence="2">EF-hand domain-containing protein</fullName>
    </recommendedName>
</protein>
<evidence type="ECO:0000259" key="2">
    <source>
        <dbReference type="Pfam" id="PF13202"/>
    </source>
</evidence>
<evidence type="ECO:0000313" key="4">
    <source>
        <dbReference type="Proteomes" id="UP000249185"/>
    </source>
</evidence>
<feature type="signal peptide" evidence="1">
    <location>
        <begin position="1"/>
        <end position="28"/>
    </location>
</feature>
<dbReference type="InterPro" id="IPR002048">
    <property type="entry name" value="EF_hand_dom"/>
</dbReference>
<feature type="chain" id="PRO_5015921785" description="EF-hand domain-containing protein" evidence="1">
    <location>
        <begin position="29"/>
        <end position="90"/>
    </location>
</feature>
<dbReference type="PROSITE" id="PS00018">
    <property type="entry name" value="EF_HAND_1"/>
    <property type="match status" value="1"/>
</dbReference>
<feature type="domain" description="EF-hand" evidence="2">
    <location>
        <begin position="30"/>
        <end position="45"/>
    </location>
</feature>
<dbReference type="GO" id="GO:0005509">
    <property type="term" value="F:calcium ion binding"/>
    <property type="evidence" value="ECO:0007669"/>
    <property type="project" value="InterPro"/>
</dbReference>
<organism evidence="3 4">
    <name type="scientific">Rhodovulum sulfidophilum</name>
    <name type="common">Rhodobacter sulfidophilus</name>
    <dbReference type="NCBI Taxonomy" id="35806"/>
    <lineage>
        <taxon>Bacteria</taxon>
        <taxon>Pseudomonadati</taxon>
        <taxon>Pseudomonadota</taxon>
        <taxon>Alphaproteobacteria</taxon>
        <taxon>Rhodobacterales</taxon>
        <taxon>Paracoccaceae</taxon>
        <taxon>Rhodovulum</taxon>
    </lineage>
</organism>
<dbReference type="Pfam" id="PF13202">
    <property type="entry name" value="EF-hand_5"/>
    <property type="match status" value="2"/>
</dbReference>
<feature type="domain" description="EF-hand" evidence="2">
    <location>
        <begin position="58"/>
        <end position="76"/>
    </location>
</feature>
<proteinExistence type="predicted"/>